<dbReference type="Pfam" id="PF05485">
    <property type="entry name" value="THAP"/>
    <property type="match status" value="1"/>
</dbReference>
<sequence>MPSCAAYGCTKRPDKDRQHSVTFHRFLKENGFREKWVQATIRANFQPSKSAVLCSDHFTTEDIDRTSISCVRLKESAVARVFDAFPAHLKVKTDNNQRKPPINRPLPEIPPSPISITSPPSADTPEKTALKRNAALLFTSCL</sequence>
<dbReference type="Proteomes" id="UP001347796">
    <property type="component" value="Unassembled WGS sequence"/>
</dbReference>
<name>A0AAN8GDN7_PATCE</name>
<dbReference type="SUPFAM" id="SSF57716">
    <property type="entry name" value="Glucocorticoid receptor-like (DNA-binding domain)"/>
    <property type="match status" value="1"/>
</dbReference>
<dbReference type="SMART" id="SM00980">
    <property type="entry name" value="THAP"/>
    <property type="match status" value="1"/>
</dbReference>
<proteinExistence type="predicted"/>
<dbReference type="PANTHER" id="PTHR47696">
    <property type="entry name" value="THAP DOMAIN-CONTAINING PROTEIN 2"/>
    <property type="match status" value="1"/>
</dbReference>
<evidence type="ECO:0000313" key="8">
    <source>
        <dbReference type="EMBL" id="KAK6168806.1"/>
    </source>
</evidence>
<evidence type="ECO:0000256" key="4">
    <source>
        <dbReference type="ARBA" id="ARBA00023125"/>
    </source>
</evidence>
<dbReference type="GO" id="GO:0003677">
    <property type="term" value="F:DNA binding"/>
    <property type="evidence" value="ECO:0007669"/>
    <property type="project" value="UniProtKB-UniRule"/>
</dbReference>
<keyword evidence="9" id="KW-1185">Reference proteome</keyword>
<dbReference type="AlphaFoldDB" id="A0AAN8GDN7"/>
<feature type="region of interest" description="Disordered" evidence="6">
    <location>
        <begin position="92"/>
        <end position="126"/>
    </location>
</feature>
<comment type="caution">
    <text evidence="8">The sequence shown here is derived from an EMBL/GenBank/DDBJ whole genome shotgun (WGS) entry which is preliminary data.</text>
</comment>
<keyword evidence="2 5" id="KW-0863">Zinc-finger</keyword>
<dbReference type="PROSITE" id="PS50950">
    <property type="entry name" value="ZF_THAP"/>
    <property type="match status" value="1"/>
</dbReference>
<evidence type="ECO:0000256" key="5">
    <source>
        <dbReference type="PROSITE-ProRule" id="PRU00309"/>
    </source>
</evidence>
<evidence type="ECO:0000256" key="2">
    <source>
        <dbReference type="ARBA" id="ARBA00022771"/>
    </source>
</evidence>
<accession>A0AAN8GDN7</accession>
<dbReference type="PANTHER" id="PTHR47696:SF1">
    <property type="entry name" value="THAP DOMAIN-CONTAINING PROTEIN 2"/>
    <property type="match status" value="1"/>
</dbReference>
<evidence type="ECO:0000256" key="1">
    <source>
        <dbReference type="ARBA" id="ARBA00022723"/>
    </source>
</evidence>
<evidence type="ECO:0000259" key="7">
    <source>
        <dbReference type="PROSITE" id="PS50950"/>
    </source>
</evidence>
<dbReference type="EMBL" id="JAZGQO010000015">
    <property type="protein sequence ID" value="KAK6168806.1"/>
    <property type="molecule type" value="Genomic_DNA"/>
</dbReference>
<protein>
    <recommendedName>
        <fullName evidence="7">THAP-type domain-containing protein</fullName>
    </recommendedName>
</protein>
<dbReference type="InterPro" id="IPR026521">
    <property type="entry name" value="THAP2"/>
</dbReference>
<keyword evidence="1" id="KW-0479">Metal-binding</keyword>
<dbReference type="InterPro" id="IPR006612">
    <property type="entry name" value="THAP_Znf"/>
</dbReference>
<keyword evidence="4 5" id="KW-0238">DNA-binding</keyword>
<keyword evidence="3" id="KW-0862">Zinc</keyword>
<organism evidence="8 9">
    <name type="scientific">Patella caerulea</name>
    <name type="common">Rayed Mediterranean limpet</name>
    <dbReference type="NCBI Taxonomy" id="87958"/>
    <lineage>
        <taxon>Eukaryota</taxon>
        <taxon>Metazoa</taxon>
        <taxon>Spiralia</taxon>
        <taxon>Lophotrochozoa</taxon>
        <taxon>Mollusca</taxon>
        <taxon>Gastropoda</taxon>
        <taxon>Patellogastropoda</taxon>
        <taxon>Patelloidea</taxon>
        <taxon>Patellidae</taxon>
        <taxon>Patella</taxon>
    </lineage>
</organism>
<feature type="domain" description="THAP-type" evidence="7">
    <location>
        <begin position="1"/>
        <end position="82"/>
    </location>
</feature>
<dbReference type="GO" id="GO:0008270">
    <property type="term" value="F:zinc ion binding"/>
    <property type="evidence" value="ECO:0007669"/>
    <property type="project" value="UniProtKB-KW"/>
</dbReference>
<evidence type="ECO:0000256" key="3">
    <source>
        <dbReference type="ARBA" id="ARBA00022833"/>
    </source>
</evidence>
<reference evidence="8 9" key="1">
    <citation type="submission" date="2024-01" db="EMBL/GenBank/DDBJ databases">
        <title>The genome of the rayed Mediterranean limpet Patella caerulea (Linnaeus, 1758).</title>
        <authorList>
            <person name="Anh-Thu Weber A."/>
            <person name="Halstead-Nussloch G."/>
        </authorList>
    </citation>
    <scope>NUCLEOTIDE SEQUENCE [LARGE SCALE GENOMIC DNA]</scope>
    <source>
        <strain evidence="8">AATW-2023a</strain>
        <tissue evidence="8">Whole specimen</tissue>
    </source>
</reference>
<evidence type="ECO:0000256" key="6">
    <source>
        <dbReference type="SAM" id="MobiDB-lite"/>
    </source>
</evidence>
<feature type="compositionally biased region" description="Pro residues" evidence="6">
    <location>
        <begin position="102"/>
        <end position="113"/>
    </location>
</feature>
<evidence type="ECO:0000313" key="9">
    <source>
        <dbReference type="Proteomes" id="UP001347796"/>
    </source>
</evidence>
<gene>
    <name evidence="8" type="ORF">SNE40_019983</name>
</gene>